<sequence>MTTVVDRPNGKQVPAPKLFDMVNRKLIDLDTPYQREVVWQTRKMAALIDSIINNFYVPPLIFAVRKNRENRVIRYCIDGKQRLSSIVGFMNNEFPYTHVNPDGTSQDYYYAESTDRNKRHRTGRVYLPPDLRRRFDEAELYAVEYSNLSPEAEIEIFSRVQLGVPLTNAEKLKAYMSPTKDLGEELYTIYRKDLSLLFADIRSRLFQHIVFLMLILKADSPTFPASRRKVEAYLQDQTPPTEDLKKKMRYVLDIIGEIARSTHCWCYTHVNGQQRPFLSLEFVCFGLYISKVPRRFNRSIEDFSKDCHELRAHILHQVHSKPPRMGAPAYQIAYQWIENKLDTLGLRPADVRTPAEPSLTPDTEEYEEDDDLLESTLAHINTNSLLHKRKRPALCMETSPAPIIPNTSNHHISKRPVARRGGKFPRR</sequence>
<dbReference type="AlphaFoldDB" id="A0A077WZ15"/>
<evidence type="ECO:0000313" key="3">
    <source>
        <dbReference type="EMBL" id="CDS12480.1"/>
    </source>
</evidence>
<dbReference type="OrthoDB" id="5419821at2759"/>
<accession>A0A077WZ15</accession>
<proteinExistence type="predicted"/>
<dbReference type="PANTHER" id="PTHR39639:SF1">
    <property type="entry name" value="DUF262 DOMAIN-CONTAINING PROTEIN"/>
    <property type="match status" value="1"/>
</dbReference>
<dbReference type="Pfam" id="PF03235">
    <property type="entry name" value="GmrSD_N"/>
    <property type="match status" value="1"/>
</dbReference>
<dbReference type="EMBL" id="LK023357">
    <property type="protein sequence ID" value="CDS12480.1"/>
    <property type="molecule type" value="Genomic_DNA"/>
</dbReference>
<gene>
    <name evidence="3" type="ORF">LRAMOSA04674</name>
</gene>
<evidence type="ECO:0000259" key="2">
    <source>
        <dbReference type="Pfam" id="PF03235"/>
    </source>
</evidence>
<reference evidence="3" key="1">
    <citation type="journal article" date="2014" name="Genome Announc.">
        <title>De novo whole-genome sequence and genome annotation of Lichtheimia ramosa.</title>
        <authorList>
            <person name="Linde J."/>
            <person name="Schwartze V."/>
            <person name="Binder U."/>
            <person name="Lass-Florl C."/>
            <person name="Voigt K."/>
            <person name="Horn F."/>
        </authorList>
    </citation>
    <scope>NUCLEOTIDE SEQUENCE</scope>
    <source>
        <strain evidence="3">JMRC FSU:6197</strain>
    </source>
</reference>
<protein>
    <recommendedName>
        <fullName evidence="2">GmrSD restriction endonucleases N-terminal domain-containing protein</fullName>
    </recommendedName>
</protein>
<feature type="compositionally biased region" description="Basic residues" evidence="1">
    <location>
        <begin position="411"/>
        <end position="427"/>
    </location>
</feature>
<dbReference type="PANTHER" id="PTHR39639">
    <property type="entry name" value="CHROMOSOME 16, WHOLE GENOME SHOTGUN SEQUENCE"/>
    <property type="match status" value="1"/>
</dbReference>
<dbReference type="InterPro" id="IPR004919">
    <property type="entry name" value="GmrSD_N"/>
</dbReference>
<feature type="region of interest" description="Disordered" evidence="1">
    <location>
        <begin position="400"/>
        <end position="427"/>
    </location>
</feature>
<organism evidence="3">
    <name type="scientific">Lichtheimia ramosa</name>
    <dbReference type="NCBI Taxonomy" id="688394"/>
    <lineage>
        <taxon>Eukaryota</taxon>
        <taxon>Fungi</taxon>
        <taxon>Fungi incertae sedis</taxon>
        <taxon>Mucoromycota</taxon>
        <taxon>Mucoromycotina</taxon>
        <taxon>Mucoromycetes</taxon>
        <taxon>Mucorales</taxon>
        <taxon>Lichtheimiaceae</taxon>
        <taxon>Lichtheimia</taxon>
    </lineage>
</organism>
<feature type="domain" description="GmrSD restriction endonucleases N-terminal" evidence="2">
    <location>
        <begin position="20"/>
        <end position="176"/>
    </location>
</feature>
<evidence type="ECO:0000256" key="1">
    <source>
        <dbReference type="SAM" id="MobiDB-lite"/>
    </source>
</evidence>
<name>A0A077WZ15_9FUNG</name>